<evidence type="ECO:0000313" key="1">
    <source>
        <dbReference type="EMBL" id="VTS01539.1"/>
    </source>
</evidence>
<dbReference type="EMBL" id="LR593886">
    <property type="protein sequence ID" value="VTS01539.1"/>
    <property type="molecule type" value="Genomic_DNA"/>
</dbReference>
<name>A0A6P2DJ37_9BACT</name>
<proteinExistence type="predicted"/>
<dbReference type="KEGG" id="gms:SOIL9_78160"/>
<dbReference type="Proteomes" id="UP000464178">
    <property type="component" value="Chromosome"/>
</dbReference>
<dbReference type="RefSeq" id="WP_162672479.1">
    <property type="nucleotide sequence ID" value="NZ_LR593886.1"/>
</dbReference>
<protein>
    <submittedName>
        <fullName evidence="1">Uncharacterized protein</fullName>
    </submittedName>
</protein>
<sequence>MALARQRSDWLRAAVMNSWAINRNGMQKSAVDPLQMIPGPFRPPAEPPRKKSAEELAEESRFAWVVLDRCFGGKGHARVE</sequence>
<dbReference type="AlphaFoldDB" id="A0A6P2DJ37"/>
<accession>A0A6P2DJ37</accession>
<organism evidence="1 2">
    <name type="scientific">Gemmata massiliana</name>
    <dbReference type="NCBI Taxonomy" id="1210884"/>
    <lineage>
        <taxon>Bacteria</taxon>
        <taxon>Pseudomonadati</taxon>
        <taxon>Planctomycetota</taxon>
        <taxon>Planctomycetia</taxon>
        <taxon>Gemmatales</taxon>
        <taxon>Gemmataceae</taxon>
        <taxon>Gemmata</taxon>
    </lineage>
</organism>
<evidence type="ECO:0000313" key="2">
    <source>
        <dbReference type="Proteomes" id="UP000464178"/>
    </source>
</evidence>
<keyword evidence="2" id="KW-1185">Reference proteome</keyword>
<reference evidence="1 2" key="1">
    <citation type="submission" date="2019-05" db="EMBL/GenBank/DDBJ databases">
        <authorList>
            <consortium name="Science for Life Laboratories"/>
        </authorList>
    </citation>
    <scope>NUCLEOTIDE SEQUENCE [LARGE SCALE GENOMIC DNA]</scope>
    <source>
        <strain evidence="1">Soil9</strain>
    </source>
</reference>
<gene>
    <name evidence="1" type="ORF">SOIL9_78160</name>
</gene>